<feature type="signal peptide" evidence="2">
    <location>
        <begin position="1"/>
        <end position="20"/>
    </location>
</feature>
<dbReference type="Proteomes" id="UP000542742">
    <property type="component" value="Unassembled WGS sequence"/>
</dbReference>
<feature type="compositionally biased region" description="Low complexity" evidence="1">
    <location>
        <begin position="23"/>
        <end position="44"/>
    </location>
</feature>
<keyword evidence="2" id="KW-0732">Signal</keyword>
<organism evidence="3 4">
    <name type="scientific">Paractinoplanes abujensis</name>
    <dbReference type="NCBI Taxonomy" id="882441"/>
    <lineage>
        <taxon>Bacteria</taxon>
        <taxon>Bacillati</taxon>
        <taxon>Actinomycetota</taxon>
        <taxon>Actinomycetes</taxon>
        <taxon>Micromonosporales</taxon>
        <taxon>Micromonosporaceae</taxon>
        <taxon>Paractinoplanes</taxon>
    </lineage>
</organism>
<dbReference type="EMBL" id="JACHMF010000001">
    <property type="protein sequence ID" value="MBB4692225.1"/>
    <property type="molecule type" value="Genomic_DNA"/>
</dbReference>
<feature type="compositionally biased region" description="Low complexity" evidence="1">
    <location>
        <begin position="68"/>
        <end position="79"/>
    </location>
</feature>
<sequence>MRFTRGTLLAALALAITATAACSPRDTPTTAAPGASATTATANTGFGGSPRPTTTVTTEAPKPVKSEAPPATRPAPTATKTREPQLKDWAAAVKPCPYRGQKVEILDGGHEDVTKDGIMDTMVTRSCEASTSYWANTIEVFKNTTDPRGAERIGTLLEDVAEMDQPVVEQVLYNKGVIEIKAYGTSAKGAKACPDLILFYRYEYIGGKFKRTWRDQGFKDECKLQ</sequence>
<name>A0A7W7CRY9_9ACTN</name>
<feature type="region of interest" description="Disordered" evidence="1">
    <location>
        <begin position="23"/>
        <end position="86"/>
    </location>
</feature>
<keyword evidence="4" id="KW-1185">Reference proteome</keyword>
<dbReference type="RefSeq" id="WP_184950966.1">
    <property type="nucleotide sequence ID" value="NZ_BOMC01000079.1"/>
</dbReference>
<feature type="chain" id="PRO_5038841639" description="Lipoprotein" evidence="2">
    <location>
        <begin position="21"/>
        <end position="225"/>
    </location>
</feature>
<evidence type="ECO:0000313" key="4">
    <source>
        <dbReference type="Proteomes" id="UP000542742"/>
    </source>
</evidence>
<accession>A0A7W7CRY9</accession>
<gene>
    <name evidence="3" type="ORF">BKA14_002373</name>
</gene>
<proteinExistence type="predicted"/>
<dbReference type="PROSITE" id="PS51257">
    <property type="entry name" value="PROKAR_LIPOPROTEIN"/>
    <property type="match status" value="1"/>
</dbReference>
<comment type="caution">
    <text evidence="3">The sequence shown here is derived from an EMBL/GenBank/DDBJ whole genome shotgun (WGS) entry which is preliminary data.</text>
</comment>
<protein>
    <recommendedName>
        <fullName evidence="5">Lipoprotein</fullName>
    </recommendedName>
</protein>
<evidence type="ECO:0000313" key="3">
    <source>
        <dbReference type="EMBL" id="MBB4692225.1"/>
    </source>
</evidence>
<evidence type="ECO:0008006" key="5">
    <source>
        <dbReference type="Google" id="ProtNLM"/>
    </source>
</evidence>
<reference evidence="3 4" key="1">
    <citation type="submission" date="2020-08" db="EMBL/GenBank/DDBJ databases">
        <title>Sequencing the genomes of 1000 actinobacteria strains.</title>
        <authorList>
            <person name="Klenk H.-P."/>
        </authorList>
    </citation>
    <scope>NUCLEOTIDE SEQUENCE [LARGE SCALE GENOMIC DNA]</scope>
    <source>
        <strain evidence="3 4">DSM 45518</strain>
    </source>
</reference>
<dbReference type="AlphaFoldDB" id="A0A7W7CRY9"/>
<evidence type="ECO:0000256" key="2">
    <source>
        <dbReference type="SAM" id="SignalP"/>
    </source>
</evidence>
<evidence type="ECO:0000256" key="1">
    <source>
        <dbReference type="SAM" id="MobiDB-lite"/>
    </source>
</evidence>